<organism evidence="1 2">
    <name type="scientific">Trifolium pratense</name>
    <name type="common">Red clover</name>
    <dbReference type="NCBI Taxonomy" id="57577"/>
    <lineage>
        <taxon>Eukaryota</taxon>
        <taxon>Viridiplantae</taxon>
        <taxon>Streptophyta</taxon>
        <taxon>Embryophyta</taxon>
        <taxon>Tracheophyta</taxon>
        <taxon>Spermatophyta</taxon>
        <taxon>Magnoliopsida</taxon>
        <taxon>eudicotyledons</taxon>
        <taxon>Gunneridae</taxon>
        <taxon>Pentapetalae</taxon>
        <taxon>rosids</taxon>
        <taxon>fabids</taxon>
        <taxon>Fabales</taxon>
        <taxon>Fabaceae</taxon>
        <taxon>Papilionoideae</taxon>
        <taxon>50 kb inversion clade</taxon>
        <taxon>NPAAA clade</taxon>
        <taxon>Hologalegina</taxon>
        <taxon>IRL clade</taxon>
        <taxon>Trifolieae</taxon>
        <taxon>Trifolium</taxon>
    </lineage>
</organism>
<dbReference type="EMBL" id="ASHM01156498">
    <property type="protein sequence ID" value="PNX63586.1"/>
    <property type="molecule type" value="Genomic_DNA"/>
</dbReference>
<proteinExistence type="predicted"/>
<accession>A0A2K3KBC1</accession>
<keyword evidence="1" id="KW-0812">Transmembrane</keyword>
<evidence type="ECO:0000313" key="2">
    <source>
        <dbReference type="Proteomes" id="UP000236291"/>
    </source>
</evidence>
<dbReference type="Proteomes" id="UP000236291">
    <property type="component" value="Unassembled WGS sequence"/>
</dbReference>
<reference evidence="1 2" key="2">
    <citation type="journal article" date="2017" name="Front. Plant Sci.">
        <title>Gene Classification and Mining of Molecular Markers Useful in Red Clover (Trifolium pratense) Breeding.</title>
        <authorList>
            <person name="Istvanek J."/>
            <person name="Dluhosova J."/>
            <person name="Dluhos P."/>
            <person name="Patkova L."/>
            <person name="Nedelnik J."/>
            <person name="Repkova J."/>
        </authorList>
    </citation>
    <scope>NUCLEOTIDE SEQUENCE [LARGE SCALE GENOMIC DNA]</scope>
    <source>
        <strain evidence="2">cv. Tatra</strain>
        <tissue evidence="1">Young leaves</tissue>
    </source>
</reference>
<evidence type="ECO:0000313" key="1">
    <source>
        <dbReference type="EMBL" id="PNX63586.1"/>
    </source>
</evidence>
<reference evidence="1 2" key="1">
    <citation type="journal article" date="2014" name="Am. J. Bot.">
        <title>Genome assembly and annotation for red clover (Trifolium pratense; Fabaceae).</title>
        <authorList>
            <person name="Istvanek J."/>
            <person name="Jaros M."/>
            <person name="Krenek A."/>
            <person name="Repkova J."/>
        </authorList>
    </citation>
    <scope>NUCLEOTIDE SEQUENCE [LARGE SCALE GENOMIC DNA]</scope>
    <source>
        <strain evidence="2">cv. Tatra</strain>
        <tissue evidence="1">Young leaves</tissue>
    </source>
</reference>
<comment type="caution">
    <text evidence="1">The sequence shown here is derived from an EMBL/GenBank/DDBJ whole genome shotgun (WGS) entry which is preliminary data.</text>
</comment>
<feature type="non-terminal residue" evidence="1">
    <location>
        <position position="37"/>
    </location>
</feature>
<keyword evidence="1" id="KW-0472">Membrane</keyword>
<gene>
    <name evidence="1" type="ORF">L195_g061702</name>
</gene>
<name>A0A2K3KBC1_TRIPR</name>
<protein>
    <submittedName>
        <fullName evidence="1">Transmembrane protein 8B</fullName>
    </submittedName>
</protein>
<sequence>MRGDFCNSTANPLSCTVSDVYNSTMAATLKNPTIENA</sequence>
<dbReference type="AlphaFoldDB" id="A0A2K3KBC1"/>